<evidence type="ECO:0000256" key="5">
    <source>
        <dbReference type="ARBA" id="ARBA00022454"/>
    </source>
</evidence>
<keyword evidence="7" id="KW-0489">Methyltransferase</keyword>
<keyword evidence="12" id="KW-0804">Transcription</keyword>
<dbReference type="CDD" id="cd19185">
    <property type="entry name" value="SET_KMT5C"/>
    <property type="match status" value="1"/>
</dbReference>
<keyword evidence="9" id="KW-0949">S-adenosyl-L-methionine</keyword>
<comment type="subcellular location">
    <subcellularLocation>
        <location evidence="2">Chromosome</location>
    </subcellularLocation>
    <subcellularLocation>
        <location evidence="1">Nucleus</location>
    </subcellularLocation>
</comment>
<dbReference type="AlphaFoldDB" id="A0ABD2D7G5"/>
<evidence type="ECO:0000256" key="13">
    <source>
        <dbReference type="ARBA" id="ARBA00023242"/>
    </source>
</evidence>
<sequence>MGPDRVTARELCENDDLATSLVLDPYLGFRTHKMNISPVPPLRRQHHLRSALEAFLRQRDLEAAYRALTLGGWMAHYFQSRGPRQEAALKTHVYRYLRAFLPESGFTILPCTRYSMETNGAKIVSTRAWKKNEKLELLVGCIAELREADEGLLRAGENDFSIMYSTRKRSAQLWLGPAAFINHDCKPNCKFVPADGNAACVKVLRDIEPGDEVTCFYGEGFFGEKNEHCECYTCERRGEGAFRLRPREPVLPPRPQDKYQLRETKRRLQQGLDGSGRQGLLGPWACAHPSPLRRDPFCTACQPLRLPPCGARPDTLPLWLQWLPQPQPRVHPRKRRRPRPRRASTPPHPPCCPRLPAPMGRLWPPLPPAGRGPGCPRSAPRARWAPQQDWHWARRYGLPYVVRVDLSRLAPAPPPSPAPAGTPGPILVPKQALAFAPFSPPKRLRLVVSHGSIDLDVNEEGL</sequence>
<evidence type="ECO:0000256" key="3">
    <source>
        <dbReference type="ARBA" id="ARBA00012187"/>
    </source>
</evidence>
<protein>
    <recommendedName>
        <fullName evidence="14">[histone H4]-N-methyl-L-lysine20 N-methyltransferase KMT5B</fullName>
        <ecNumber evidence="3">2.1.1.361</ecNumber>
        <ecNumber evidence="4">2.1.1.362</ecNumber>
    </recommendedName>
    <alternativeName>
        <fullName evidence="15">[histone H4]-lysine20 N-methyltransferase KMT5B</fullName>
    </alternativeName>
</protein>
<evidence type="ECO:0000256" key="16">
    <source>
        <dbReference type="ARBA" id="ARBA00048602"/>
    </source>
</evidence>
<dbReference type="PANTHER" id="PTHR12977">
    <property type="entry name" value="SUPPRESSOR OF VARIEGATION 4-20-RELATED"/>
    <property type="match status" value="1"/>
</dbReference>
<evidence type="ECO:0000256" key="9">
    <source>
        <dbReference type="ARBA" id="ARBA00022691"/>
    </source>
</evidence>
<keyword evidence="13" id="KW-0539">Nucleus</keyword>
<evidence type="ECO:0000256" key="17">
    <source>
        <dbReference type="ARBA" id="ARBA00048710"/>
    </source>
</evidence>
<evidence type="ECO:0000259" key="19">
    <source>
        <dbReference type="PROSITE" id="PS50280"/>
    </source>
</evidence>
<dbReference type="GO" id="GO:0005634">
    <property type="term" value="C:nucleus"/>
    <property type="evidence" value="ECO:0007669"/>
    <property type="project" value="UniProtKB-SubCell"/>
</dbReference>
<keyword evidence="11" id="KW-0805">Transcription regulation</keyword>
<dbReference type="SUPFAM" id="SSF82199">
    <property type="entry name" value="SET domain"/>
    <property type="match status" value="1"/>
</dbReference>
<dbReference type="InterPro" id="IPR025790">
    <property type="entry name" value="Suv4-20_animal"/>
</dbReference>
<dbReference type="FunFam" id="2.170.270.10:FF:000006">
    <property type="entry name" value="Histone-lysine N-methyltransferase"/>
    <property type="match status" value="1"/>
</dbReference>
<evidence type="ECO:0000256" key="18">
    <source>
        <dbReference type="SAM" id="MobiDB-lite"/>
    </source>
</evidence>
<comment type="caution">
    <text evidence="20">The sequence shown here is derived from an EMBL/GenBank/DDBJ whole genome shotgun (WGS) entry which is preliminary data.</text>
</comment>
<dbReference type="Proteomes" id="UP001610411">
    <property type="component" value="Unassembled WGS sequence"/>
</dbReference>
<proteinExistence type="predicted"/>
<dbReference type="InterPro" id="IPR039977">
    <property type="entry name" value="Suv4-20/Set9"/>
</dbReference>
<keyword evidence="8" id="KW-0808">Transferase</keyword>
<dbReference type="GO" id="GO:0006281">
    <property type="term" value="P:DNA repair"/>
    <property type="evidence" value="ECO:0007669"/>
    <property type="project" value="UniProtKB-ARBA"/>
</dbReference>
<dbReference type="GO" id="GO:0140941">
    <property type="term" value="F:histone H4K20me methyltransferase activity"/>
    <property type="evidence" value="ECO:0007669"/>
    <property type="project" value="UniProtKB-EC"/>
</dbReference>
<organism evidence="20 21">
    <name type="scientific">Daubentonia madagascariensis</name>
    <name type="common">Aye-aye</name>
    <name type="synonym">Sciurus madagascariensis</name>
    <dbReference type="NCBI Taxonomy" id="31869"/>
    <lineage>
        <taxon>Eukaryota</taxon>
        <taxon>Metazoa</taxon>
        <taxon>Chordata</taxon>
        <taxon>Craniata</taxon>
        <taxon>Vertebrata</taxon>
        <taxon>Euteleostomi</taxon>
        <taxon>Mammalia</taxon>
        <taxon>Eutheria</taxon>
        <taxon>Euarchontoglires</taxon>
        <taxon>Primates</taxon>
        <taxon>Strepsirrhini</taxon>
        <taxon>Chiromyiformes</taxon>
        <taxon>Daubentoniidae</taxon>
        <taxon>Daubentonia</taxon>
    </lineage>
</organism>
<evidence type="ECO:0000256" key="10">
    <source>
        <dbReference type="ARBA" id="ARBA00022853"/>
    </source>
</evidence>
<dbReference type="InterPro" id="IPR044425">
    <property type="entry name" value="KMT5C_SET"/>
</dbReference>
<dbReference type="SMART" id="SM00317">
    <property type="entry name" value="SET"/>
    <property type="match status" value="1"/>
</dbReference>
<comment type="catalytic activity">
    <reaction evidence="16">
        <text>N(6),N(6)-dimethyl-L-lysyl(20)-[histone H4] + S-adenosyl-L-methionine = N(6),N(6),N(6)-trimethyl-L-lysyl(20)-[histone H4] + S-adenosyl-L-homocysteine + H(+)</text>
        <dbReference type="Rhea" id="RHEA:61992"/>
        <dbReference type="Rhea" id="RHEA-COMP:15556"/>
        <dbReference type="Rhea" id="RHEA-COMP:15998"/>
        <dbReference type="ChEBI" id="CHEBI:15378"/>
        <dbReference type="ChEBI" id="CHEBI:57856"/>
        <dbReference type="ChEBI" id="CHEBI:59789"/>
        <dbReference type="ChEBI" id="CHEBI:61961"/>
        <dbReference type="ChEBI" id="CHEBI:61976"/>
    </reaction>
    <physiologicalReaction direction="left-to-right" evidence="16">
        <dbReference type="Rhea" id="RHEA:61993"/>
    </physiologicalReaction>
</comment>
<dbReference type="PROSITE" id="PS50280">
    <property type="entry name" value="SET"/>
    <property type="match status" value="1"/>
</dbReference>
<keyword evidence="10" id="KW-0156">Chromatin regulator</keyword>
<dbReference type="Gene3D" id="2.170.270.10">
    <property type="entry name" value="SET domain"/>
    <property type="match status" value="1"/>
</dbReference>
<dbReference type="PROSITE" id="PS51570">
    <property type="entry name" value="SAM_MT43_SUVAR420_2"/>
    <property type="match status" value="1"/>
</dbReference>
<evidence type="ECO:0000256" key="15">
    <source>
        <dbReference type="ARBA" id="ARBA00031835"/>
    </source>
</evidence>
<dbReference type="InterPro" id="IPR001214">
    <property type="entry name" value="SET_dom"/>
</dbReference>
<evidence type="ECO:0000313" key="21">
    <source>
        <dbReference type="Proteomes" id="UP001610411"/>
    </source>
</evidence>
<evidence type="ECO:0000313" key="20">
    <source>
        <dbReference type="EMBL" id="KAL2762757.1"/>
    </source>
</evidence>
<dbReference type="PANTHER" id="PTHR12977:SF11">
    <property type="entry name" value="HISTONE-LYSINE N-METHYLTRANSFERASE KMT5C"/>
    <property type="match status" value="1"/>
</dbReference>
<dbReference type="InterPro" id="IPR041938">
    <property type="entry name" value="Hist-Lys_N-MTase_N"/>
</dbReference>
<feature type="region of interest" description="Disordered" evidence="18">
    <location>
        <begin position="327"/>
        <end position="353"/>
    </location>
</feature>
<evidence type="ECO:0000256" key="12">
    <source>
        <dbReference type="ARBA" id="ARBA00023163"/>
    </source>
</evidence>
<evidence type="ECO:0000256" key="8">
    <source>
        <dbReference type="ARBA" id="ARBA00022679"/>
    </source>
</evidence>
<gene>
    <name evidence="20" type="ORF">WCI35_031183</name>
</gene>
<feature type="compositionally biased region" description="Basic residues" evidence="18">
    <location>
        <begin position="330"/>
        <end position="342"/>
    </location>
</feature>
<dbReference type="GO" id="GO:0005694">
    <property type="term" value="C:chromosome"/>
    <property type="evidence" value="ECO:0007669"/>
    <property type="project" value="UniProtKB-SubCell"/>
</dbReference>
<dbReference type="InterPro" id="IPR046341">
    <property type="entry name" value="SET_dom_sf"/>
</dbReference>
<dbReference type="EC" id="2.1.1.361" evidence="3"/>
<accession>A0ABD2D7G5</accession>
<feature type="domain" description="SET" evidence="19">
    <location>
        <begin position="104"/>
        <end position="218"/>
    </location>
</feature>
<keyword evidence="21" id="KW-1185">Reference proteome</keyword>
<evidence type="ECO:0000256" key="7">
    <source>
        <dbReference type="ARBA" id="ARBA00022603"/>
    </source>
</evidence>
<dbReference type="GO" id="GO:0140944">
    <property type="term" value="F:histone H4K20 monomethyltransferase activity"/>
    <property type="evidence" value="ECO:0007669"/>
    <property type="project" value="UniProtKB-EC"/>
</dbReference>
<dbReference type="EMBL" id="JBFSEQ010000013">
    <property type="protein sequence ID" value="KAL2762757.1"/>
    <property type="molecule type" value="Genomic_DNA"/>
</dbReference>
<evidence type="ECO:0000256" key="14">
    <source>
        <dbReference type="ARBA" id="ARBA00031786"/>
    </source>
</evidence>
<dbReference type="Gene3D" id="1.10.10.1700">
    <property type="entry name" value="Histone-lysine N-methyltransferase"/>
    <property type="match status" value="1"/>
</dbReference>
<dbReference type="EC" id="2.1.1.362" evidence="4"/>
<evidence type="ECO:0000256" key="2">
    <source>
        <dbReference type="ARBA" id="ARBA00004286"/>
    </source>
</evidence>
<dbReference type="GO" id="GO:0032259">
    <property type="term" value="P:methylation"/>
    <property type="evidence" value="ECO:0007669"/>
    <property type="project" value="UniProtKB-KW"/>
</dbReference>
<comment type="catalytic activity">
    <reaction evidence="17">
        <text>N(6)-methyl-L-lysyl(20)-[histone H4] + S-adenosyl-L-methionine = N(6),N(6)-dimethyl-L-lysyl(20)-[histone H4] + S-adenosyl-L-homocysteine + H(+)</text>
        <dbReference type="Rhea" id="RHEA:60348"/>
        <dbReference type="Rhea" id="RHEA-COMP:15555"/>
        <dbReference type="Rhea" id="RHEA-COMP:15556"/>
        <dbReference type="ChEBI" id="CHEBI:15378"/>
        <dbReference type="ChEBI" id="CHEBI:57856"/>
        <dbReference type="ChEBI" id="CHEBI:59789"/>
        <dbReference type="ChEBI" id="CHEBI:61929"/>
        <dbReference type="ChEBI" id="CHEBI:61976"/>
        <dbReference type="EC" id="2.1.1.362"/>
    </reaction>
    <physiologicalReaction direction="left-to-right" evidence="17">
        <dbReference type="Rhea" id="RHEA:60349"/>
    </physiologicalReaction>
</comment>
<name>A0ABD2D7G5_DAUMA</name>
<keyword evidence="5" id="KW-0158">Chromosome</keyword>
<evidence type="ECO:0000256" key="6">
    <source>
        <dbReference type="ARBA" id="ARBA00022491"/>
    </source>
</evidence>
<dbReference type="Pfam" id="PF00856">
    <property type="entry name" value="SET"/>
    <property type="match status" value="1"/>
</dbReference>
<keyword evidence="6" id="KW-0678">Repressor</keyword>
<reference evidence="20 21" key="1">
    <citation type="journal article" date="2024" name="G3 (Bethesda)">
        <title>A hybrid genome assembly of the endangered aye-aye (Daubentonia madagascariensis).</title>
        <authorList>
            <person name="Versoza C.J."/>
            <person name="Pfeifer S.P."/>
        </authorList>
    </citation>
    <scope>NUCLEOTIDE SEQUENCE [LARGE SCALE GENOMIC DNA]</scope>
    <source>
        <strain evidence="20">6821</strain>
    </source>
</reference>
<evidence type="ECO:0000256" key="11">
    <source>
        <dbReference type="ARBA" id="ARBA00023015"/>
    </source>
</evidence>
<dbReference type="GO" id="GO:2001034">
    <property type="term" value="P:positive regulation of double-strand break repair via nonhomologous end joining"/>
    <property type="evidence" value="ECO:0007669"/>
    <property type="project" value="UniProtKB-ARBA"/>
</dbReference>
<dbReference type="FunFam" id="1.10.10.1700:FF:000001">
    <property type="entry name" value="Histone-lysine N-methyltransferase"/>
    <property type="match status" value="1"/>
</dbReference>
<evidence type="ECO:0000256" key="4">
    <source>
        <dbReference type="ARBA" id="ARBA00012188"/>
    </source>
</evidence>
<evidence type="ECO:0000256" key="1">
    <source>
        <dbReference type="ARBA" id="ARBA00004123"/>
    </source>
</evidence>